<dbReference type="NCBIfam" id="NF009586">
    <property type="entry name" value="PRK13026.1"/>
    <property type="match status" value="1"/>
</dbReference>
<evidence type="ECO:0000259" key="14">
    <source>
        <dbReference type="Pfam" id="PF02771"/>
    </source>
</evidence>
<dbReference type="Proteomes" id="UP000244940">
    <property type="component" value="Unassembled WGS sequence"/>
</dbReference>
<evidence type="ECO:0000256" key="6">
    <source>
        <dbReference type="ARBA" id="ARBA00020144"/>
    </source>
</evidence>
<dbReference type="Gene3D" id="1.10.540.10">
    <property type="entry name" value="Acyl-CoA dehydrogenase/oxidase, N-terminal domain"/>
    <property type="match status" value="1"/>
</dbReference>
<dbReference type="GO" id="GO:0033539">
    <property type="term" value="P:fatty acid beta-oxidation using acyl-CoA dehydrogenase"/>
    <property type="evidence" value="ECO:0007669"/>
    <property type="project" value="InterPro"/>
</dbReference>
<dbReference type="AlphaFoldDB" id="A0A2U2C7Q9"/>
<dbReference type="InterPro" id="IPR050741">
    <property type="entry name" value="Acyl-CoA_dehydrogenase"/>
</dbReference>
<sequence length="748" mass="81289">MSFRRDQITRRIFNWAQTALPSLSKTESEAIAAGDVHFEAELFAGNPDWSMLRDIPAPTLTGDERAFIDGPCRDFCNMLDTWQIDRHAADLPPEAWDFLREKGFFGMIIPKEHGGLGFSAFAHSEVVRYISSHSVVGAVTVMVPNSLGPGELILQFGTEAQKSHWLPRLARGEELPAFGLTSEQAGSDASAMVDDGVICKGEWQGEEVLGIRLNWAKRYITLAPVSTVLGLAFKLRDPDGLLGDDPEPGITCALVPTDLPGVVTGRRHMPSGTMFMNGPTEGHDVFIPLENIIGGPDYAGKGWMMLMSALAAGRGISLPSLSAAATALSAHSTGAYARIRTQFNLPIGLFGGVQEPLARIAANAYAIDSGRRLTTAILDQGKKLAVISAIMKYHATERMRASVNDAMDVHSGKAVIDGPLNYLQPAYRAIPIGITVEGANIVTRNLIIFGQGAIRAHPYLLDEMTALQNEDRDKALDDFDRLFWGHVGHSTKNAFRAFGSSLTGKGRAPENAGKVRDLYGRLARWSSAFAMTADLAFLTLGGALKRKEMISARLGDALSEMFLVAAVLKRWEDDGRNEADLPLVRYAAETSFQSIGRALEATIDNFPATWARWLLRLMTRPGAHSRGPSDDLTEKVAMLAYQPSETRNRLVSGLHPPAPESGLGLLETAYRLVLDTEPLRKRLRDLKKSPADAKAAGVLSDAEMARLQEADAAVQRVVAVDDFTPEALSDLFPGTTTDPRPDHREAAE</sequence>
<comment type="cofactor">
    <cofactor evidence="1">
        <name>FAD</name>
        <dbReference type="ChEBI" id="CHEBI:57692"/>
    </cofactor>
</comment>
<dbReference type="GO" id="GO:0050660">
    <property type="term" value="F:flavin adenine dinucleotide binding"/>
    <property type="evidence" value="ECO:0007669"/>
    <property type="project" value="InterPro"/>
</dbReference>
<dbReference type="InterPro" id="IPR013786">
    <property type="entry name" value="AcylCoA_DH/ox_N"/>
</dbReference>
<dbReference type="NCBIfam" id="NF007000">
    <property type="entry name" value="PRK09463.1"/>
    <property type="match status" value="1"/>
</dbReference>
<keyword evidence="8" id="KW-0274">FAD</keyword>
<dbReference type="GO" id="GO:0070991">
    <property type="term" value="F:medium-chain fatty acyl-CoA dehydrogenase activity"/>
    <property type="evidence" value="ECO:0007669"/>
    <property type="project" value="UniProtKB-EC"/>
</dbReference>
<dbReference type="RefSeq" id="WP_109533890.1">
    <property type="nucleotide sequence ID" value="NZ_QEYD01000008.1"/>
</dbReference>
<dbReference type="InterPro" id="IPR037069">
    <property type="entry name" value="AcylCoA_DH/ox_N_sf"/>
</dbReference>
<evidence type="ECO:0000256" key="10">
    <source>
        <dbReference type="ARBA" id="ARBA00047882"/>
    </source>
</evidence>
<evidence type="ECO:0000256" key="2">
    <source>
        <dbReference type="ARBA" id="ARBA00005005"/>
    </source>
</evidence>
<dbReference type="InterPro" id="IPR036250">
    <property type="entry name" value="AcylCo_DH-like_C"/>
</dbReference>
<feature type="compositionally biased region" description="Basic and acidic residues" evidence="12">
    <location>
        <begin position="739"/>
        <end position="748"/>
    </location>
</feature>
<dbReference type="Pfam" id="PF09317">
    <property type="entry name" value="ACDH_C"/>
    <property type="match status" value="1"/>
</dbReference>
<proteinExistence type="inferred from homology"/>
<dbReference type="Pfam" id="PF00441">
    <property type="entry name" value="Acyl-CoA_dh_1"/>
    <property type="match status" value="1"/>
</dbReference>
<evidence type="ECO:0000256" key="4">
    <source>
        <dbReference type="ARBA" id="ARBA00012033"/>
    </source>
</evidence>
<comment type="similarity">
    <text evidence="3">Belongs to the acyl-CoA dehydrogenase family.</text>
</comment>
<gene>
    <name evidence="16" type="primary">fadE</name>
    <name evidence="16" type="ORF">C4N9_13595</name>
</gene>
<evidence type="ECO:0000256" key="11">
    <source>
        <dbReference type="ARBA" id="ARBA00049247"/>
    </source>
</evidence>
<dbReference type="GO" id="GO:0005737">
    <property type="term" value="C:cytoplasm"/>
    <property type="evidence" value="ECO:0007669"/>
    <property type="project" value="TreeGrafter"/>
</dbReference>
<dbReference type="GeneID" id="94365924"/>
<comment type="caution">
    <text evidence="16">The sequence shown here is derived from an EMBL/GenBank/DDBJ whole genome shotgun (WGS) entry which is preliminary data.</text>
</comment>
<dbReference type="Pfam" id="PF02771">
    <property type="entry name" value="Acyl-CoA_dh_N"/>
    <property type="match status" value="1"/>
</dbReference>
<dbReference type="EMBL" id="QEYD01000008">
    <property type="protein sequence ID" value="PWE27893.1"/>
    <property type="molecule type" value="Genomic_DNA"/>
</dbReference>
<organism evidence="16 17">
    <name type="scientific">Pararhodobacter marinus</name>
    <dbReference type="NCBI Taxonomy" id="2184063"/>
    <lineage>
        <taxon>Bacteria</taxon>
        <taxon>Pseudomonadati</taxon>
        <taxon>Pseudomonadota</taxon>
        <taxon>Alphaproteobacteria</taxon>
        <taxon>Rhodobacterales</taxon>
        <taxon>Paracoccaceae</taxon>
        <taxon>Pararhodobacter</taxon>
    </lineage>
</organism>
<evidence type="ECO:0000256" key="8">
    <source>
        <dbReference type="ARBA" id="ARBA00022827"/>
    </source>
</evidence>
<feature type="domain" description="Acyl-CoA dehydrogenase C-terminal bacterial-type" evidence="15">
    <location>
        <begin position="454"/>
        <end position="723"/>
    </location>
</feature>
<dbReference type="InterPro" id="IPR046373">
    <property type="entry name" value="Acyl-CoA_Oxase/DH_mid-dom_sf"/>
</dbReference>
<dbReference type="FunFam" id="1.20.140.10:FF:000009">
    <property type="entry name" value="Acyl-CoA dehydrogenase"/>
    <property type="match status" value="1"/>
</dbReference>
<feature type="region of interest" description="Disordered" evidence="12">
    <location>
        <begin position="727"/>
        <end position="748"/>
    </location>
</feature>
<keyword evidence="17" id="KW-1185">Reference proteome</keyword>
<comment type="pathway">
    <text evidence="2">Lipid metabolism; fatty acid beta-oxidation.</text>
</comment>
<dbReference type="PANTHER" id="PTHR48083:SF33">
    <property type="entry name" value="ACYL-COENZYME A DEHYDROGENASE"/>
    <property type="match status" value="1"/>
</dbReference>
<protein>
    <recommendedName>
        <fullName evidence="6">Acyl-coenzyme A dehydrogenase</fullName>
        <ecNumber evidence="4">1.3.8.7</ecNumber>
        <ecNumber evidence="5">1.3.8.8</ecNumber>
    </recommendedName>
</protein>
<feature type="domain" description="Acyl-CoA dehydrogenase/oxidase N-terminal" evidence="14">
    <location>
        <begin position="83"/>
        <end position="173"/>
    </location>
</feature>
<dbReference type="InterPro" id="IPR015396">
    <property type="entry name" value="FadE_C"/>
</dbReference>
<evidence type="ECO:0000256" key="7">
    <source>
        <dbReference type="ARBA" id="ARBA00022630"/>
    </source>
</evidence>
<dbReference type="SUPFAM" id="SSF56645">
    <property type="entry name" value="Acyl-CoA dehydrogenase NM domain-like"/>
    <property type="match status" value="1"/>
</dbReference>
<dbReference type="PANTHER" id="PTHR48083">
    <property type="entry name" value="MEDIUM-CHAIN SPECIFIC ACYL-COA DEHYDROGENASE, MITOCHONDRIAL-RELATED"/>
    <property type="match status" value="1"/>
</dbReference>
<evidence type="ECO:0000256" key="5">
    <source>
        <dbReference type="ARBA" id="ARBA00012040"/>
    </source>
</evidence>
<keyword evidence="9" id="KW-0560">Oxidoreductase</keyword>
<evidence type="ECO:0000256" key="3">
    <source>
        <dbReference type="ARBA" id="ARBA00009347"/>
    </source>
</evidence>
<dbReference type="EC" id="1.3.8.7" evidence="4"/>
<evidence type="ECO:0000256" key="1">
    <source>
        <dbReference type="ARBA" id="ARBA00001974"/>
    </source>
</evidence>
<evidence type="ECO:0000259" key="15">
    <source>
        <dbReference type="Pfam" id="PF09317"/>
    </source>
</evidence>
<dbReference type="SUPFAM" id="SSF47203">
    <property type="entry name" value="Acyl-CoA dehydrogenase C-terminal domain-like"/>
    <property type="match status" value="1"/>
</dbReference>
<dbReference type="EC" id="1.3.8.8" evidence="5"/>
<comment type="catalytic activity">
    <reaction evidence="10">
        <text>a medium-chain 2,3-saturated fatty acyl-CoA + oxidized [electron-transfer flavoprotein] + H(+) = a medium-chain (2E)-enoyl-CoA + reduced [electron-transfer flavoprotein]</text>
        <dbReference type="Rhea" id="RHEA:14477"/>
        <dbReference type="Rhea" id="RHEA-COMP:10685"/>
        <dbReference type="Rhea" id="RHEA-COMP:10686"/>
        <dbReference type="ChEBI" id="CHEBI:15378"/>
        <dbReference type="ChEBI" id="CHEBI:57692"/>
        <dbReference type="ChEBI" id="CHEBI:58307"/>
        <dbReference type="ChEBI" id="CHEBI:83723"/>
        <dbReference type="ChEBI" id="CHEBI:83726"/>
        <dbReference type="EC" id="1.3.8.7"/>
    </reaction>
</comment>
<name>A0A2U2C7Q9_9RHOB</name>
<accession>A0A2U2C7Q9</accession>
<comment type="catalytic activity">
    <reaction evidence="11">
        <text>a long-chain 2,3-saturated fatty acyl-CoA + oxidized [electron-transfer flavoprotein] + H(+) = a long-chain (2E)-enoyl-CoA + reduced [electron-transfer flavoprotein]</text>
        <dbReference type="Rhea" id="RHEA:17721"/>
        <dbReference type="Rhea" id="RHEA-COMP:10685"/>
        <dbReference type="Rhea" id="RHEA-COMP:10686"/>
        <dbReference type="ChEBI" id="CHEBI:15378"/>
        <dbReference type="ChEBI" id="CHEBI:57692"/>
        <dbReference type="ChEBI" id="CHEBI:58307"/>
        <dbReference type="ChEBI" id="CHEBI:83721"/>
        <dbReference type="ChEBI" id="CHEBI:83727"/>
        <dbReference type="EC" id="1.3.8.8"/>
    </reaction>
</comment>
<evidence type="ECO:0000259" key="13">
    <source>
        <dbReference type="Pfam" id="PF00441"/>
    </source>
</evidence>
<evidence type="ECO:0000313" key="16">
    <source>
        <dbReference type="EMBL" id="PWE27893.1"/>
    </source>
</evidence>
<dbReference type="Gene3D" id="2.40.110.10">
    <property type="entry name" value="Butyryl-CoA Dehydrogenase, subunit A, domain 2"/>
    <property type="match status" value="1"/>
</dbReference>
<dbReference type="InterPro" id="IPR009075">
    <property type="entry name" value="AcylCo_DH/oxidase_C"/>
</dbReference>
<dbReference type="Gene3D" id="1.20.140.10">
    <property type="entry name" value="Butyryl-CoA Dehydrogenase, subunit A, domain 3"/>
    <property type="match status" value="1"/>
</dbReference>
<evidence type="ECO:0000256" key="12">
    <source>
        <dbReference type="SAM" id="MobiDB-lite"/>
    </source>
</evidence>
<keyword evidence="7" id="KW-0285">Flavoprotein</keyword>
<evidence type="ECO:0000256" key="9">
    <source>
        <dbReference type="ARBA" id="ARBA00023002"/>
    </source>
</evidence>
<dbReference type="OrthoDB" id="9802447at2"/>
<evidence type="ECO:0000313" key="17">
    <source>
        <dbReference type="Proteomes" id="UP000244940"/>
    </source>
</evidence>
<feature type="domain" description="Acyl-CoA dehydrogenase/oxidase C-terminal" evidence="13">
    <location>
        <begin position="300"/>
        <end position="447"/>
    </location>
</feature>
<dbReference type="GO" id="GO:0004466">
    <property type="term" value="F:long-chain fatty acyl-CoA dehydrogenase activity"/>
    <property type="evidence" value="ECO:0007669"/>
    <property type="project" value="UniProtKB-EC"/>
</dbReference>
<reference evidence="16 17" key="1">
    <citation type="submission" date="2018-05" db="EMBL/GenBank/DDBJ databases">
        <title>Pararhodobacter marina sp. nov., isolated from deep-sea water of the Indian Ocean.</title>
        <authorList>
            <person name="Lai Q.Sr."/>
            <person name="Liu X."/>
            <person name="Shao Z."/>
        </authorList>
    </citation>
    <scope>NUCLEOTIDE SEQUENCE [LARGE SCALE GENOMIC DNA]</scope>
    <source>
        <strain evidence="16 17">CIC4N-9</strain>
    </source>
</reference>
<dbReference type="UniPathway" id="UPA00659"/>
<dbReference type="InterPro" id="IPR009100">
    <property type="entry name" value="AcylCoA_DH/oxidase_NM_dom_sf"/>
</dbReference>